<dbReference type="Pfam" id="PF00089">
    <property type="entry name" value="Trypsin"/>
    <property type="match status" value="1"/>
</dbReference>
<accession>A0A150WLD2</accession>
<dbReference type="SUPFAM" id="SSF55486">
    <property type="entry name" value="Metalloproteases ('zincins'), catalytic domain"/>
    <property type="match status" value="1"/>
</dbReference>
<dbReference type="Proteomes" id="UP000075320">
    <property type="component" value="Unassembled WGS sequence"/>
</dbReference>
<dbReference type="SUPFAM" id="SSF50494">
    <property type="entry name" value="Trypsin-like serine proteases"/>
    <property type="match status" value="1"/>
</dbReference>
<evidence type="ECO:0000256" key="2">
    <source>
        <dbReference type="RuleBase" id="RU363034"/>
    </source>
</evidence>
<keyword evidence="2" id="KW-0720">Serine protease</keyword>
<feature type="domain" description="Peptidase S1" evidence="3">
    <location>
        <begin position="31"/>
        <end position="261"/>
    </location>
</feature>
<dbReference type="PROSITE" id="PS00135">
    <property type="entry name" value="TRYPSIN_SER"/>
    <property type="match status" value="1"/>
</dbReference>
<keyword evidence="5" id="KW-1185">Reference proteome</keyword>
<dbReference type="InterPro" id="IPR043504">
    <property type="entry name" value="Peptidase_S1_PA_chymotrypsin"/>
</dbReference>
<protein>
    <recommendedName>
        <fullName evidence="3">Peptidase S1 domain-containing protein</fullName>
    </recommendedName>
</protein>
<organism evidence="4 5">
    <name type="scientific">Bdellovibrio bacteriovorus</name>
    <dbReference type="NCBI Taxonomy" id="959"/>
    <lineage>
        <taxon>Bacteria</taxon>
        <taxon>Pseudomonadati</taxon>
        <taxon>Bdellovibrionota</taxon>
        <taxon>Bdellovibrionia</taxon>
        <taxon>Bdellovibrionales</taxon>
        <taxon>Pseudobdellovibrionaceae</taxon>
        <taxon>Bdellovibrio</taxon>
    </lineage>
</organism>
<keyword evidence="1" id="KW-1015">Disulfide bond</keyword>
<proteinExistence type="predicted"/>
<dbReference type="Gene3D" id="3.40.390.10">
    <property type="entry name" value="Collagenase (Catalytic Domain)"/>
    <property type="match status" value="1"/>
</dbReference>
<keyword evidence="2" id="KW-0378">Hydrolase</keyword>
<dbReference type="InterPro" id="IPR018114">
    <property type="entry name" value="TRYPSIN_HIS"/>
</dbReference>
<dbReference type="InterPro" id="IPR033116">
    <property type="entry name" value="TRYPSIN_SER"/>
</dbReference>
<dbReference type="PANTHER" id="PTHR24253:SF176">
    <property type="entry name" value="CORIN, ISOFORM B"/>
    <property type="match status" value="1"/>
</dbReference>
<dbReference type="GO" id="GO:0004252">
    <property type="term" value="F:serine-type endopeptidase activity"/>
    <property type="evidence" value="ECO:0007669"/>
    <property type="project" value="InterPro"/>
</dbReference>
<comment type="caution">
    <text evidence="4">The sequence shown here is derived from an EMBL/GenBank/DDBJ whole genome shotgun (WGS) entry which is preliminary data.</text>
</comment>
<dbReference type="InterPro" id="IPR001314">
    <property type="entry name" value="Peptidase_S1A"/>
</dbReference>
<dbReference type="InterPro" id="IPR009003">
    <property type="entry name" value="Peptidase_S1_PA"/>
</dbReference>
<dbReference type="SMART" id="SM00020">
    <property type="entry name" value="Tryp_SPc"/>
    <property type="match status" value="1"/>
</dbReference>
<dbReference type="PROSITE" id="PS00134">
    <property type="entry name" value="TRYPSIN_HIS"/>
    <property type="match status" value="1"/>
</dbReference>
<dbReference type="GO" id="GO:0008237">
    <property type="term" value="F:metallopeptidase activity"/>
    <property type="evidence" value="ECO:0007669"/>
    <property type="project" value="InterPro"/>
</dbReference>
<dbReference type="PANTHER" id="PTHR24253">
    <property type="entry name" value="TRANSMEMBRANE PROTEASE SERINE"/>
    <property type="match status" value="1"/>
</dbReference>
<reference evidence="4 5" key="1">
    <citation type="submission" date="2016-03" db="EMBL/GenBank/DDBJ databases">
        <authorList>
            <person name="Ploux O."/>
        </authorList>
    </citation>
    <scope>NUCLEOTIDE SEQUENCE [LARGE SCALE GENOMIC DNA]</scope>
    <source>
        <strain evidence="4 5">R0</strain>
    </source>
</reference>
<sequence>MKKYLLSILLLSACAGPTSHEIAELEQENAIVGGKATPFSDPDLRSVVKIVDGFNRICTGTLIAEQIVLTAAHCVKDGGDLEIFFAADPKKSVMSAELIPHENYQLISEGVMKLKNEHKNDIGLIWLEKPAPKKAVPALMPETLTAPGSRTLHAVGYGRTSSVKNDHGVLRSVDLTAEIRSASPQYFFFDQSIGKGICTGDSGGPLFAKHSGQVSVVVGVVNGADDVDAFFGQPVEGDKCVYTGVGTQVAAYKDWIISTTEKLIAKHGVKRKSTFNEALSTDQALCRKPFPTHEAMKAEILAVSHSGAKSSLGVGGLAIKDENAKLIEAYRYLVTYKSYKFKPEQDIDFWTKFKDLKCDKALCAAEAVFGSEDGVLYLYVAMKYKIILSHLGFDRLKAPTPKDQDEFDAYFKVRPWSKAELGPYLNALTMLPAIQLPTYVRMNHSGILNPVNPNVLSNGIIQFYKPMDAMSDSHKEHTTFHEIAHNYGTFYGLDSSQEWLKASGWVEKEKHFINERPQEFVTDYASKDFFEDFAESFTYYRYYPQVLKLKSPLRYEYFKKTLYKGQEFLSVSDCK</sequence>
<dbReference type="PRINTS" id="PR00722">
    <property type="entry name" value="CHYMOTRYPSIN"/>
</dbReference>
<dbReference type="EMBL" id="LUKE01000002">
    <property type="protein sequence ID" value="KYG64702.1"/>
    <property type="molecule type" value="Genomic_DNA"/>
</dbReference>
<keyword evidence="2" id="KW-0645">Protease</keyword>
<name>A0A150WLD2_BDEBC</name>
<dbReference type="AlphaFoldDB" id="A0A150WLD2"/>
<dbReference type="PROSITE" id="PS50240">
    <property type="entry name" value="TRYPSIN_DOM"/>
    <property type="match status" value="1"/>
</dbReference>
<dbReference type="InterPro" id="IPR001254">
    <property type="entry name" value="Trypsin_dom"/>
</dbReference>
<evidence type="ECO:0000259" key="3">
    <source>
        <dbReference type="PROSITE" id="PS50240"/>
    </source>
</evidence>
<evidence type="ECO:0000313" key="5">
    <source>
        <dbReference type="Proteomes" id="UP000075320"/>
    </source>
</evidence>
<dbReference type="RefSeq" id="WP_061835213.1">
    <property type="nucleotide sequence ID" value="NZ_LUKE01000002.1"/>
</dbReference>
<gene>
    <name evidence="4" type="ORF">AZI86_10855</name>
</gene>
<dbReference type="OrthoDB" id="5287598at2"/>
<evidence type="ECO:0000313" key="4">
    <source>
        <dbReference type="EMBL" id="KYG64702.1"/>
    </source>
</evidence>
<dbReference type="InterPro" id="IPR024079">
    <property type="entry name" value="MetalloPept_cat_dom_sf"/>
</dbReference>
<evidence type="ECO:0000256" key="1">
    <source>
        <dbReference type="ARBA" id="ARBA00023157"/>
    </source>
</evidence>
<dbReference type="Gene3D" id="2.40.10.10">
    <property type="entry name" value="Trypsin-like serine proteases"/>
    <property type="match status" value="1"/>
</dbReference>
<dbReference type="GO" id="GO:0006508">
    <property type="term" value="P:proteolysis"/>
    <property type="evidence" value="ECO:0007669"/>
    <property type="project" value="UniProtKB-KW"/>
</dbReference>